<reference evidence="2" key="1">
    <citation type="journal article" date="2020" name="Stud. Mycol.">
        <title>101 Dothideomycetes genomes: a test case for predicting lifestyles and emergence of pathogens.</title>
        <authorList>
            <person name="Haridas S."/>
            <person name="Albert R."/>
            <person name="Binder M."/>
            <person name="Bloem J."/>
            <person name="Labutti K."/>
            <person name="Salamov A."/>
            <person name="Andreopoulos B."/>
            <person name="Baker S."/>
            <person name="Barry K."/>
            <person name="Bills G."/>
            <person name="Bluhm B."/>
            <person name="Cannon C."/>
            <person name="Castanera R."/>
            <person name="Culley D."/>
            <person name="Daum C."/>
            <person name="Ezra D."/>
            <person name="Gonzalez J."/>
            <person name="Henrissat B."/>
            <person name="Kuo A."/>
            <person name="Liang C."/>
            <person name="Lipzen A."/>
            <person name="Lutzoni F."/>
            <person name="Magnuson J."/>
            <person name="Mondo S."/>
            <person name="Nolan M."/>
            <person name="Ohm R."/>
            <person name="Pangilinan J."/>
            <person name="Park H.-J."/>
            <person name="Ramirez L."/>
            <person name="Alfaro M."/>
            <person name="Sun H."/>
            <person name="Tritt A."/>
            <person name="Yoshinaga Y."/>
            <person name="Zwiers L.-H."/>
            <person name="Turgeon B."/>
            <person name="Goodwin S."/>
            <person name="Spatafora J."/>
            <person name="Crous P."/>
            <person name="Grigoriev I."/>
        </authorList>
    </citation>
    <scope>NUCLEOTIDE SEQUENCE</scope>
    <source>
        <strain evidence="2">CBS 175.79</strain>
    </source>
</reference>
<dbReference type="AlphaFoldDB" id="A0A6A5XGU4"/>
<keyword evidence="1" id="KW-0732">Signal</keyword>
<organism evidence="2 3">
    <name type="scientific">Aaosphaeria arxii CBS 175.79</name>
    <dbReference type="NCBI Taxonomy" id="1450172"/>
    <lineage>
        <taxon>Eukaryota</taxon>
        <taxon>Fungi</taxon>
        <taxon>Dikarya</taxon>
        <taxon>Ascomycota</taxon>
        <taxon>Pezizomycotina</taxon>
        <taxon>Dothideomycetes</taxon>
        <taxon>Pleosporomycetidae</taxon>
        <taxon>Pleosporales</taxon>
        <taxon>Pleosporales incertae sedis</taxon>
        <taxon>Aaosphaeria</taxon>
    </lineage>
</organism>
<dbReference type="GeneID" id="54283522"/>
<feature type="chain" id="PRO_5025529436" evidence="1">
    <location>
        <begin position="17"/>
        <end position="231"/>
    </location>
</feature>
<protein>
    <submittedName>
        <fullName evidence="2">Uncharacterized protein</fullName>
    </submittedName>
</protein>
<evidence type="ECO:0000313" key="3">
    <source>
        <dbReference type="Proteomes" id="UP000799778"/>
    </source>
</evidence>
<sequence length="231" mass="24123">MALRFLSLFLSATTYAATHAIAREACKPCNPQGATNSSAPVVGPAMMSLYVDVLASVKDIHFKRRWTDNAIAPDEGFCCRESLDCVKVNNLNMPICYDKYTTHFAFIDDSWGSLTTGDYNGIDGSTANLLTGAYSRVGGESGDIYAVNPAAKPNTATMSIPPQWTAAGIGSAIPPTDMAKSVSDVPVTTAATATAAPSASSTGAAGHVTIDSSKPFSISFILGLIFAFYAA</sequence>
<dbReference type="EMBL" id="ML978073">
    <property type="protein sequence ID" value="KAF2012130.1"/>
    <property type="molecule type" value="Genomic_DNA"/>
</dbReference>
<dbReference type="OrthoDB" id="3438781at2759"/>
<proteinExistence type="predicted"/>
<dbReference type="RefSeq" id="XP_033380469.1">
    <property type="nucleotide sequence ID" value="XM_033526125.1"/>
</dbReference>
<name>A0A6A5XGU4_9PLEO</name>
<feature type="signal peptide" evidence="1">
    <location>
        <begin position="1"/>
        <end position="16"/>
    </location>
</feature>
<evidence type="ECO:0000256" key="1">
    <source>
        <dbReference type="SAM" id="SignalP"/>
    </source>
</evidence>
<gene>
    <name evidence="2" type="ORF">BU24DRAFT_412658</name>
</gene>
<dbReference type="Proteomes" id="UP000799778">
    <property type="component" value="Unassembled WGS sequence"/>
</dbReference>
<accession>A0A6A5XGU4</accession>
<evidence type="ECO:0000313" key="2">
    <source>
        <dbReference type="EMBL" id="KAF2012130.1"/>
    </source>
</evidence>
<keyword evidence="3" id="KW-1185">Reference proteome</keyword>